<feature type="compositionally biased region" description="Polar residues" evidence="1">
    <location>
        <begin position="1"/>
        <end position="13"/>
    </location>
</feature>
<protein>
    <recommendedName>
        <fullName evidence="3">DUF4238 domain-containing protein</fullName>
    </recommendedName>
</protein>
<reference evidence="2" key="1">
    <citation type="submission" date="2013-09" db="EMBL/GenBank/DDBJ databases">
        <title>Complete nucleotide sequence of Streptomyces linear plasmid pFRL2.</title>
        <authorList>
            <person name="Chen Z."/>
            <person name="Fang P."/>
            <person name="Qin Z."/>
        </authorList>
    </citation>
    <scope>NUCLEOTIDE SEQUENCE</scope>
    <source>
        <plasmid evidence="2">pFRL2</plasmid>
    </source>
</reference>
<dbReference type="InterPro" id="IPR025332">
    <property type="entry name" value="DUF4238"/>
</dbReference>
<gene>
    <name evidence="2" type="ORF">pFRL2_19</name>
</gene>
<evidence type="ECO:0000256" key="1">
    <source>
        <dbReference type="SAM" id="MobiDB-lite"/>
    </source>
</evidence>
<organism evidence="2">
    <name type="scientific">Streptomyces sp. FR1</name>
    <dbReference type="NCBI Taxonomy" id="349971"/>
    <lineage>
        <taxon>Bacteria</taxon>
        <taxon>Bacillati</taxon>
        <taxon>Actinomycetota</taxon>
        <taxon>Actinomycetes</taxon>
        <taxon>Kitasatosporales</taxon>
        <taxon>Streptomycetaceae</taxon>
        <taxon>Streptomyces</taxon>
    </lineage>
</organism>
<name>V9Z3X6_9ACTN</name>
<geneLocation type="plasmid" evidence="2">
    <name>pFRL2</name>
</geneLocation>
<dbReference type="EMBL" id="KF602047">
    <property type="protein sequence ID" value="AHE38694.1"/>
    <property type="molecule type" value="Genomic_DNA"/>
</dbReference>
<proteinExistence type="predicted"/>
<dbReference type="AlphaFoldDB" id="V9Z3X6"/>
<feature type="region of interest" description="Disordered" evidence="1">
    <location>
        <begin position="1"/>
        <end position="37"/>
    </location>
</feature>
<dbReference type="Pfam" id="PF14022">
    <property type="entry name" value="DUF4238"/>
    <property type="match status" value="1"/>
</dbReference>
<evidence type="ECO:0008006" key="3">
    <source>
        <dbReference type="Google" id="ProtNLM"/>
    </source>
</evidence>
<accession>V9Z3X6</accession>
<keyword evidence="2" id="KW-0614">Plasmid</keyword>
<sequence length="390" mass="43258">MPSSISTTTGLSTEQRRPLLGPGPQASPTPEKHDEPTCRARVTTTAGVVVVPLVGVKTVTLWIGSSRETLSGWRGVLGRIRRVGTAQQTSRQHLVSQVLLKEFTMPEPKGGSRQLLPFDLHNPGRVHKRMPTSRCGWVENFVAVDSPSVEALWGDVERRVPAALAAVRAGAPFADPLHVEVLRDLVVLHYVRSFHYRDVHTDSIERARTRLIAKVITQYPEQLRLEALRETGLYLSGPAALGAFAERLIERSTVMRDRESGKLFRTSIEDTFHKMRDLASTRRLEVVTPETGQFLIGDNPALTLCVKESRTIYGMAFGDAQTLILPIGPKHLLSLGTEDVTLTVPQTFVDRLNAVQVHAAHRYVYLHPESGLEPFVERAAQRRPAGDRTT</sequence>
<evidence type="ECO:0000313" key="2">
    <source>
        <dbReference type="EMBL" id="AHE38694.1"/>
    </source>
</evidence>